<dbReference type="AlphaFoldDB" id="A0A7W6CE89"/>
<dbReference type="EMBL" id="JACIDV010000017">
    <property type="protein sequence ID" value="MBB3948317.1"/>
    <property type="molecule type" value="Genomic_DNA"/>
</dbReference>
<protein>
    <submittedName>
        <fullName evidence="1">Uncharacterized protein</fullName>
    </submittedName>
</protein>
<organism evidence="1 2">
    <name type="scientific">Rhizobium skierniewicense</name>
    <dbReference type="NCBI Taxonomy" id="984260"/>
    <lineage>
        <taxon>Bacteria</taxon>
        <taxon>Pseudomonadati</taxon>
        <taxon>Pseudomonadota</taxon>
        <taxon>Alphaproteobacteria</taxon>
        <taxon>Hyphomicrobiales</taxon>
        <taxon>Rhizobiaceae</taxon>
        <taxon>Rhizobium/Agrobacterium group</taxon>
        <taxon>Rhizobium</taxon>
    </lineage>
</organism>
<sequence length="58" mass="6986">MSLFLPVLPFRVVLNPAKKDIDRQRNQRQRDDRVYKHGYIPQIRLHHEVGTLICARNY</sequence>
<reference evidence="1 2" key="1">
    <citation type="submission" date="2020-08" db="EMBL/GenBank/DDBJ databases">
        <title>Genomic Encyclopedia of Type Strains, Phase IV (KMG-IV): sequencing the most valuable type-strain genomes for metagenomic binning, comparative biology and taxonomic classification.</title>
        <authorList>
            <person name="Goeker M."/>
        </authorList>
    </citation>
    <scope>NUCLEOTIDE SEQUENCE [LARGE SCALE GENOMIC DNA]</scope>
    <source>
        <strain evidence="1 2">DSM 26438</strain>
    </source>
</reference>
<evidence type="ECO:0000313" key="2">
    <source>
        <dbReference type="Proteomes" id="UP000565286"/>
    </source>
</evidence>
<proteinExistence type="predicted"/>
<comment type="caution">
    <text evidence="1">The sequence shown here is derived from an EMBL/GenBank/DDBJ whole genome shotgun (WGS) entry which is preliminary data.</text>
</comment>
<gene>
    <name evidence="1" type="ORF">GGQ73_004298</name>
</gene>
<evidence type="ECO:0000313" key="1">
    <source>
        <dbReference type="EMBL" id="MBB3948317.1"/>
    </source>
</evidence>
<accession>A0A7W6CE89</accession>
<name>A0A7W6CE89_9HYPH</name>
<keyword evidence="2" id="KW-1185">Reference proteome</keyword>
<dbReference type="Proteomes" id="UP000565286">
    <property type="component" value="Unassembled WGS sequence"/>
</dbReference>